<evidence type="ECO:0000313" key="9">
    <source>
        <dbReference type="EMBL" id="CAL2107573.1"/>
    </source>
</evidence>
<dbReference type="NCBIfam" id="NF002060">
    <property type="entry name" value="PRK00892.1"/>
    <property type="match status" value="1"/>
</dbReference>
<dbReference type="Pfam" id="PF04613">
    <property type="entry name" value="LpxD"/>
    <property type="match status" value="1"/>
</dbReference>
<feature type="active site" description="Proton acceptor" evidence="7">
    <location>
        <position position="244"/>
    </location>
</feature>
<name>A0ABM9PPA2_9FLAO</name>
<protein>
    <recommendedName>
        <fullName evidence="7">UDP-3-O-acylglucosamine N-acyltransferase</fullName>
        <ecNumber evidence="7">2.3.1.191</ecNumber>
    </recommendedName>
</protein>
<dbReference type="HAMAP" id="MF_00523">
    <property type="entry name" value="LpxD"/>
    <property type="match status" value="1"/>
</dbReference>
<evidence type="ECO:0000256" key="2">
    <source>
        <dbReference type="ARBA" id="ARBA00022556"/>
    </source>
</evidence>
<organism evidence="9 10">
    <name type="scientific">Tenacibaculum vairaonense</name>
    <dbReference type="NCBI Taxonomy" id="3137860"/>
    <lineage>
        <taxon>Bacteria</taxon>
        <taxon>Pseudomonadati</taxon>
        <taxon>Bacteroidota</taxon>
        <taxon>Flavobacteriia</taxon>
        <taxon>Flavobacteriales</taxon>
        <taxon>Flavobacteriaceae</taxon>
        <taxon>Tenacibaculum</taxon>
    </lineage>
</organism>
<evidence type="ECO:0000256" key="4">
    <source>
        <dbReference type="ARBA" id="ARBA00022737"/>
    </source>
</evidence>
<keyword evidence="2 7" id="KW-0441">Lipid A biosynthesis</keyword>
<comment type="catalytic activity">
    <reaction evidence="7">
        <text>a UDP-3-O-[(3R)-3-hydroxyacyl]-alpha-D-glucosamine + a (3R)-hydroxyacyl-[ACP] = a UDP-2-N,3-O-bis[(3R)-3-hydroxyacyl]-alpha-D-glucosamine + holo-[ACP] + H(+)</text>
        <dbReference type="Rhea" id="RHEA:53836"/>
        <dbReference type="Rhea" id="RHEA-COMP:9685"/>
        <dbReference type="Rhea" id="RHEA-COMP:9945"/>
        <dbReference type="ChEBI" id="CHEBI:15378"/>
        <dbReference type="ChEBI" id="CHEBI:64479"/>
        <dbReference type="ChEBI" id="CHEBI:78827"/>
        <dbReference type="ChEBI" id="CHEBI:137740"/>
        <dbReference type="ChEBI" id="CHEBI:137748"/>
        <dbReference type="EC" id="2.3.1.191"/>
    </reaction>
</comment>
<dbReference type="Pfam" id="PF00132">
    <property type="entry name" value="Hexapep"/>
    <property type="match status" value="3"/>
</dbReference>
<dbReference type="Gene3D" id="2.160.10.10">
    <property type="entry name" value="Hexapeptide repeat proteins"/>
    <property type="match status" value="1"/>
</dbReference>
<keyword evidence="6 7" id="KW-0012">Acyltransferase</keyword>
<dbReference type="EMBL" id="CAXJRC010000041">
    <property type="protein sequence ID" value="CAL2107573.1"/>
    <property type="molecule type" value="Genomic_DNA"/>
</dbReference>
<dbReference type="PANTHER" id="PTHR43378:SF2">
    <property type="entry name" value="UDP-3-O-ACYLGLUCOSAMINE N-ACYLTRANSFERASE 1, MITOCHONDRIAL-RELATED"/>
    <property type="match status" value="1"/>
</dbReference>
<keyword evidence="1 7" id="KW-0444">Lipid biosynthesis</keyword>
<dbReference type="PANTHER" id="PTHR43378">
    <property type="entry name" value="UDP-3-O-ACYLGLUCOSAMINE N-ACYLTRANSFERASE"/>
    <property type="match status" value="1"/>
</dbReference>
<evidence type="ECO:0000256" key="5">
    <source>
        <dbReference type="ARBA" id="ARBA00023098"/>
    </source>
</evidence>
<keyword evidence="3 7" id="KW-0808">Transferase</keyword>
<dbReference type="Gene3D" id="3.40.1390.10">
    <property type="entry name" value="MurE/MurF, N-terminal domain"/>
    <property type="match status" value="1"/>
</dbReference>
<feature type="domain" description="UDP-3-O-[3-hydroxymyristoyl] glucosamine N-acyltransferase non-repeat region" evidence="8">
    <location>
        <begin position="25"/>
        <end position="92"/>
    </location>
</feature>
<reference evidence="9 10" key="1">
    <citation type="submission" date="2024-05" db="EMBL/GenBank/DDBJ databases">
        <authorList>
            <person name="Duchaud E."/>
        </authorList>
    </citation>
    <scope>NUCLEOTIDE SEQUENCE [LARGE SCALE GENOMIC DNA]</scope>
    <source>
        <strain evidence="9">Ena-SAMPLE-TAB-13-05-2024-13:56:06:370-140305</strain>
    </source>
</reference>
<keyword evidence="5 7" id="KW-0443">Lipid metabolism</keyword>
<gene>
    <name evidence="7 9" type="primary">lpxD</name>
    <name evidence="9" type="ORF">T190115A13A_40095</name>
</gene>
<evidence type="ECO:0000256" key="1">
    <source>
        <dbReference type="ARBA" id="ARBA00022516"/>
    </source>
</evidence>
<evidence type="ECO:0000313" key="10">
    <source>
        <dbReference type="Proteomes" id="UP001497602"/>
    </source>
</evidence>
<keyword evidence="4 7" id="KW-0677">Repeat</keyword>
<comment type="function">
    <text evidence="7">Catalyzes the N-acylation of UDP-3-O-acylglucosamine using 3-hydroxyacyl-ACP as the acyl donor. Is involved in the biosynthesis of lipid A, a phosphorylated glycolipid that anchors the lipopolysaccharide to the outer membrane of the cell.</text>
</comment>
<dbReference type="InterPro" id="IPR007691">
    <property type="entry name" value="LpxD"/>
</dbReference>
<dbReference type="InterPro" id="IPR011004">
    <property type="entry name" value="Trimer_LpxA-like_sf"/>
</dbReference>
<keyword evidence="10" id="KW-1185">Reference proteome</keyword>
<dbReference type="EC" id="2.3.1.191" evidence="7"/>
<evidence type="ECO:0000256" key="7">
    <source>
        <dbReference type="HAMAP-Rule" id="MF_00523"/>
    </source>
</evidence>
<proteinExistence type="inferred from homology"/>
<dbReference type="SUPFAM" id="SSF51161">
    <property type="entry name" value="Trimeric LpxA-like enzymes"/>
    <property type="match status" value="1"/>
</dbReference>
<comment type="caution">
    <text evidence="9">The sequence shown here is derived from an EMBL/GenBank/DDBJ whole genome shotgun (WGS) entry which is preliminary data.</text>
</comment>
<evidence type="ECO:0000259" key="8">
    <source>
        <dbReference type="Pfam" id="PF04613"/>
    </source>
</evidence>
<dbReference type="CDD" id="cd03352">
    <property type="entry name" value="LbH_LpxD"/>
    <property type="match status" value="1"/>
</dbReference>
<comment type="subunit">
    <text evidence="7">Homotrimer.</text>
</comment>
<comment type="similarity">
    <text evidence="7">Belongs to the transferase hexapeptide repeat family. LpxD subfamily.</text>
</comment>
<dbReference type="InterPro" id="IPR020573">
    <property type="entry name" value="UDP_GlcNAc_AcTrfase_non-rep"/>
</dbReference>
<evidence type="ECO:0000256" key="6">
    <source>
        <dbReference type="ARBA" id="ARBA00023315"/>
    </source>
</evidence>
<dbReference type="NCBIfam" id="TIGR01853">
    <property type="entry name" value="lipid_A_lpxD"/>
    <property type="match status" value="1"/>
</dbReference>
<comment type="pathway">
    <text evidence="7">Bacterial outer membrane biogenesis; LPS lipid A biosynthesis.</text>
</comment>
<sequence>MRLMKFKAEQIAEILEGEIVGNPEVEVSKLSKIEEGEEGSLTFLSNPKYNSYIYSTKASIAIVNKSFIPDKEIETTLIKVDDAYKSFSKLLAFYNEVKNNKTGREEPHFLASSSKIGENEYIGAYVYIGENVTIGNNVKIYPNSYIGDNVVIGDNCVIFSGVKIYSESVIGINCKIHSGCVIGSDGFGFAPDESGIYKAVPQIGNVIIEDNVDIGANSTIDRATLGSTIIREGVKLDNQIQIAHNVEIGKHTVIASQTGIAGSTKIGEHCMIGGQVGIVGHIIIGNNVKIQAQSGIGRSLKDGDVVQGTPAFSYSDYNKSYVHFKNLPNIATTIHKLEKELNTQKKKNE</sequence>
<evidence type="ECO:0000256" key="3">
    <source>
        <dbReference type="ARBA" id="ARBA00022679"/>
    </source>
</evidence>
<dbReference type="GO" id="GO:0016746">
    <property type="term" value="F:acyltransferase activity"/>
    <property type="evidence" value="ECO:0007669"/>
    <property type="project" value="UniProtKB-KW"/>
</dbReference>
<accession>A0ABM9PPA2</accession>
<dbReference type="InterPro" id="IPR001451">
    <property type="entry name" value="Hexapep"/>
</dbReference>
<dbReference type="Proteomes" id="UP001497602">
    <property type="component" value="Unassembled WGS sequence"/>
</dbReference>